<dbReference type="GO" id="GO:0005506">
    <property type="term" value="F:iron ion binding"/>
    <property type="evidence" value="ECO:0007669"/>
    <property type="project" value="InterPro"/>
</dbReference>
<gene>
    <name evidence="8" type="ORF">JR316_011306</name>
</gene>
<evidence type="ECO:0000313" key="8">
    <source>
        <dbReference type="EMBL" id="KAG5163529.1"/>
    </source>
</evidence>
<proteinExistence type="inferred from homology"/>
<feature type="binding site" description="axial binding residue" evidence="6">
    <location>
        <position position="360"/>
    </location>
    <ligand>
        <name>heme</name>
        <dbReference type="ChEBI" id="CHEBI:30413"/>
    </ligand>
    <ligandPart>
        <name>Fe</name>
        <dbReference type="ChEBI" id="CHEBI:18248"/>
    </ligandPart>
</feature>
<name>A0A8H7XQ59_PSICU</name>
<dbReference type="SUPFAM" id="SSF48264">
    <property type="entry name" value="Cytochrome P450"/>
    <property type="match status" value="1"/>
</dbReference>
<dbReference type="GO" id="GO:0016705">
    <property type="term" value="F:oxidoreductase activity, acting on paired donors, with incorporation or reduction of molecular oxygen"/>
    <property type="evidence" value="ECO:0007669"/>
    <property type="project" value="InterPro"/>
</dbReference>
<keyword evidence="6 7" id="KW-0349">Heme</keyword>
<dbReference type="PRINTS" id="PR00465">
    <property type="entry name" value="EP450IV"/>
</dbReference>
<keyword evidence="5 6" id="KW-0408">Iron</keyword>
<evidence type="ECO:0000256" key="4">
    <source>
        <dbReference type="ARBA" id="ARBA00023002"/>
    </source>
</evidence>
<comment type="cofactor">
    <cofactor evidence="1 6">
        <name>heme</name>
        <dbReference type="ChEBI" id="CHEBI:30413"/>
    </cofactor>
</comment>
<dbReference type="Pfam" id="PF00067">
    <property type="entry name" value="p450"/>
    <property type="match status" value="1"/>
</dbReference>
<dbReference type="PROSITE" id="PS00086">
    <property type="entry name" value="CYTOCHROME_P450"/>
    <property type="match status" value="1"/>
</dbReference>
<evidence type="ECO:0000256" key="1">
    <source>
        <dbReference type="ARBA" id="ARBA00001971"/>
    </source>
</evidence>
<accession>A0A8H7XQ59</accession>
<organism evidence="8">
    <name type="scientific">Psilocybe cubensis</name>
    <name type="common">Psychedelic mushroom</name>
    <name type="synonym">Stropharia cubensis</name>
    <dbReference type="NCBI Taxonomy" id="181762"/>
    <lineage>
        <taxon>Eukaryota</taxon>
        <taxon>Fungi</taxon>
        <taxon>Dikarya</taxon>
        <taxon>Basidiomycota</taxon>
        <taxon>Agaricomycotina</taxon>
        <taxon>Agaricomycetes</taxon>
        <taxon>Agaricomycetidae</taxon>
        <taxon>Agaricales</taxon>
        <taxon>Agaricineae</taxon>
        <taxon>Strophariaceae</taxon>
        <taxon>Psilocybe</taxon>
    </lineage>
</organism>
<comment type="caution">
    <text evidence="8">The sequence shown here is derived from an EMBL/GenBank/DDBJ whole genome shotgun (WGS) entry which is preliminary data.</text>
</comment>
<evidence type="ECO:0000256" key="7">
    <source>
        <dbReference type="RuleBase" id="RU000461"/>
    </source>
</evidence>
<reference evidence="8" key="1">
    <citation type="submission" date="2021-02" db="EMBL/GenBank/DDBJ databases">
        <title>Psilocybe cubensis genome.</title>
        <authorList>
            <person name="Mckernan K.J."/>
            <person name="Crawford S."/>
            <person name="Trippe A."/>
            <person name="Kane L.T."/>
            <person name="Mclaughlin S."/>
        </authorList>
    </citation>
    <scope>NUCLEOTIDE SEQUENCE [LARGE SCALE GENOMIC DNA]</scope>
    <source>
        <strain evidence="8">MGC-MH-2018</strain>
    </source>
</reference>
<dbReference type="InterPro" id="IPR017972">
    <property type="entry name" value="Cyt_P450_CS"/>
</dbReference>
<evidence type="ECO:0000256" key="2">
    <source>
        <dbReference type="ARBA" id="ARBA00010617"/>
    </source>
</evidence>
<evidence type="ECO:0008006" key="9">
    <source>
        <dbReference type="Google" id="ProtNLM"/>
    </source>
</evidence>
<dbReference type="InterPro" id="IPR002403">
    <property type="entry name" value="Cyt_P450_E_grp-IV"/>
</dbReference>
<keyword evidence="7" id="KW-0503">Monooxygenase</keyword>
<sequence>MARWMVILSGPQMLEDIRRATDEQLSLKDTVLKTLQTDYTIGVHTRLDPYHIKVVRSPLTHWVTVTACDASREVVCRSSNRLFVGLPLCRDPDYRSLNEHFSMEVITQAQLINLFPSFMKPIVGRLISKNKSNLRRVVSHVGQILHDRLEMLNHNDRENEINQPNDLISWLLEEAKGPQRTIDDLPARILNINFASIHSTSMGLTSILFDLCMYPEYIEPMREEVSAIVKAEGWTKSSLAKMRKVDSFVKESQRLNTSSCMCLEYSVLMDRKNTNGYEVSAMRKALKDFTFSNGVTVPAGTYIAFAALPTHLDERNYDNAKEFQGFRFIDIRDEEAEGTKHQIVSINSEFLIFGTGRHACPGRFFAASQLKTTLAHIILTYDIRLANPDGKRPEPFWIVGQPVPNMKAKIMFKKRTS</sequence>
<evidence type="ECO:0000256" key="5">
    <source>
        <dbReference type="ARBA" id="ARBA00023004"/>
    </source>
</evidence>
<dbReference type="GO" id="GO:0020037">
    <property type="term" value="F:heme binding"/>
    <property type="evidence" value="ECO:0007669"/>
    <property type="project" value="InterPro"/>
</dbReference>
<dbReference type="GO" id="GO:0004497">
    <property type="term" value="F:monooxygenase activity"/>
    <property type="evidence" value="ECO:0007669"/>
    <property type="project" value="UniProtKB-KW"/>
</dbReference>
<dbReference type="EMBL" id="JAFIQS010000014">
    <property type="protein sequence ID" value="KAG5163529.1"/>
    <property type="molecule type" value="Genomic_DNA"/>
</dbReference>
<keyword evidence="3 6" id="KW-0479">Metal-binding</keyword>
<evidence type="ECO:0000256" key="3">
    <source>
        <dbReference type="ARBA" id="ARBA00022723"/>
    </source>
</evidence>
<protein>
    <recommendedName>
        <fullName evidence="9">Cytochrome P450</fullName>
    </recommendedName>
</protein>
<comment type="similarity">
    <text evidence="2 7">Belongs to the cytochrome P450 family.</text>
</comment>
<dbReference type="AlphaFoldDB" id="A0A8H7XQ59"/>
<evidence type="ECO:0000256" key="6">
    <source>
        <dbReference type="PIRSR" id="PIRSR602403-1"/>
    </source>
</evidence>
<dbReference type="PANTHER" id="PTHR46206">
    <property type="entry name" value="CYTOCHROME P450"/>
    <property type="match status" value="1"/>
</dbReference>
<dbReference type="Gene3D" id="1.10.630.10">
    <property type="entry name" value="Cytochrome P450"/>
    <property type="match status" value="1"/>
</dbReference>
<keyword evidence="4 7" id="KW-0560">Oxidoreductase</keyword>
<dbReference type="InterPro" id="IPR036396">
    <property type="entry name" value="Cyt_P450_sf"/>
</dbReference>
<dbReference type="InterPro" id="IPR001128">
    <property type="entry name" value="Cyt_P450"/>
</dbReference>
<dbReference type="CDD" id="cd11041">
    <property type="entry name" value="CYP503A1-like"/>
    <property type="match status" value="1"/>
</dbReference>